<proteinExistence type="inferred from homology"/>
<dbReference type="RefSeq" id="WP_372564323.1">
    <property type="nucleotide sequence ID" value="NZ_JBGOSP010000013.1"/>
</dbReference>
<keyword evidence="2" id="KW-0805">Transcription regulation</keyword>
<comment type="similarity">
    <text evidence="1">Belongs to the LysR transcriptional regulatory family.</text>
</comment>
<dbReference type="PROSITE" id="PS50931">
    <property type="entry name" value="HTH_LYSR"/>
    <property type="match status" value="1"/>
</dbReference>
<accession>A0ABV4SNW3</accession>
<evidence type="ECO:0000313" key="6">
    <source>
        <dbReference type="EMBL" id="MFA3839537.1"/>
    </source>
</evidence>
<protein>
    <submittedName>
        <fullName evidence="6">LysR substrate-binding domain-containing protein</fullName>
    </submittedName>
</protein>
<dbReference type="Proteomes" id="UP001571476">
    <property type="component" value="Unassembled WGS sequence"/>
</dbReference>
<dbReference type="InterPro" id="IPR036390">
    <property type="entry name" value="WH_DNA-bd_sf"/>
</dbReference>
<dbReference type="Pfam" id="PF00126">
    <property type="entry name" value="HTH_1"/>
    <property type="match status" value="1"/>
</dbReference>
<sequence length="314" mass="33653">MSDFLVEPHDLVSLRQLWYWLVIVEEGSVTAAARRLSISQPALSQHLRALERSMGGPLVERLPRGVQLTPLGRAIQADARDVLAAAGRLDRQAHQAKALETGSLEIATLPSLVDTTLLEPLRRWHREHPGTSIRLHEFPLADLLVKGVAGGTADFAISTRPAKWSGPVVHLGWDQFMVMLPPGDPLSQRPGPVALADLAEHDWVLYEPANGLADYVTIACAQAGFRPRAAVLTSQVQAAAQLAAAGLGPALVPSHNVPPELADSARPLDPPVIWELTAFARMTLLPAAAAFIRLVSAQTWAERPVGAIVLPGVG</sequence>
<evidence type="ECO:0000256" key="2">
    <source>
        <dbReference type="ARBA" id="ARBA00023015"/>
    </source>
</evidence>
<dbReference type="CDD" id="cd05466">
    <property type="entry name" value="PBP2_LTTR_substrate"/>
    <property type="match status" value="1"/>
</dbReference>
<dbReference type="PANTHER" id="PTHR30346">
    <property type="entry name" value="TRANSCRIPTIONAL DUAL REGULATOR HCAR-RELATED"/>
    <property type="match status" value="1"/>
</dbReference>
<evidence type="ECO:0000256" key="3">
    <source>
        <dbReference type="ARBA" id="ARBA00023125"/>
    </source>
</evidence>
<dbReference type="Gene3D" id="3.40.190.290">
    <property type="match status" value="1"/>
</dbReference>
<organism evidence="6 7">
    <name type="scientific">Streptomyces aureus</name>
    <dbReference type="NCBI Taxonomy" id="193461"/>
    <lineage>
        <taxon>Bacteria</taxon>
        <taxon>Bacillati</taxon>
        <taxon>Actinomycetota</taxon>
        <taxon>Actinomycetes</taxon>
        <taxon>Kitasatosporales</taxon>
        <taxon>Streptomycetaceae</taxon>
        <taxon>Streptomyces</taxon>
    </lineage>
</organism>
<dbReference type="SUPFAM" id="SSF46785">
    <property type="entry name" value="Winged helix' DNA-binding domain"/>
    <property type="match status" value="1"/>
</dbReference>
<dbReference type="Pfam" id="PF03466">
    <property type="entry name" value="LysR_substrate"/>
    <property type="match status" value="1"/>
</dbReference>
<evidence type="ECO:0000256" key="1">
    <source>
        <dbReference type="ARBA" id="ARBA00009437"/>
    </source>
</evidence>
<name>A0ABV4SNW3_9ACTN</name>
<gene>
    <name evidence="6" type="ORF">ACEG43_25750</name>
</gene>
<dbReference type="InterPro" id="IPR005119">
    <property type="entry name" value="LysR_subst-bd"/>
</dbReference>
<evidence type="ECO:0000313" key="7">
    <source>
        <dbReference type="Proteomes" id="UP001571476"/>
    </source>
</evidence>
<feature type="domain" description="HTH lysR-type" evidence="5">
    <location>
        <begin position="12"/>
        <end position="69"/>
    </location>
</feature>
<dbReference type="SUPFAM" id="SSF53850">
    <property type="entry name" value="Periplasmic binding protein-like II"/>
    <property type="match status" value="1"/>
</dbReference>
<dbReference type="InterPro" id="IPR000847">
    <property type="entry name" value="LysR_HTH_N"/>
</dbReference>
<comment type="caution">
    <text evidence="6">The sequence shown here is derived from an EMBL/GenBank/DDBJ whole genome shotgun (WGS) entry which is preliminary data.</text>
</comment>
<keyword evidence="3" id="KW-0238">DNA-binding</keyword>
<dbReference type="EMBL" id="JBGOSP010000013">
    <property type="protein sequence ID" value="MFA3839537.1"/>
    <property type="molecule type" value="Genomic_DNA"/>
</dbReference>
<evidence type="ECO:0000259" key="5">
    <source>
        <dbReference type="PROSITE" id="PS50931"/>
    </source>
</evidence>
<dbReference type="PRINTS" id="PR00039">
    <property type="entry name" value="HTHLYSR"/>
</dbReference>
<evidence type="ECO:0000256" key="4">
    <source>
        <dbReference type="ARBA" id="ARBA00023163"/>
    </source>
</evidence>
<dbReference type="PANTHER" id="PTHR30346:SF28">
    <property type="entry name" value="HTH-TYPE TRANSCRIPTIONAL REGULATOR CYNR"/>
    <property type="match status" value="1"/>
</dbReference>
<keyword evidence="7" id="KW-1185">Reference proteome</keyword>
<dbReference type="Gene3D" id="1.10.10.10">
    <property type="entry name" value="Winged helix-like DNA-binding domain superfamily/Winged helix DNA-binding domain"/>
    <property type="match status" value="1"/>
</dbReference>
<dbReference type="InterPro" id="IPR036388">
    <property type="entry name" value="WH-like_DNA-bd_sf"/>
</dbReference>
<reference evidence="6 7" key="1">
    <citation type="submission" date="2024-08" db="EMBL/GenBank/DDBJ databases">
        <title>Genome sequence of Streptomyces aureus CACIA-1.46HGO.</title>
        <authorList>
            <person name="Evangelista-Martinez Z."/>
        </authorList>
    </citation>
    <scope>NUCLEOTIDE SEQUENCE [LARGE SCALE GENOMIC DNA]</scope>
    <source>
        <strain evidence="6 7">CACIA-1.46HGO</strain>
    </source>
</reference>
<keyword evidence="4" id="KW-0804">Transcription</keyword>